<name>A0A927BPN9_9BACL</name>
<keyword evidence="2" id="KW-1185">Reference proteome</keyword>
<evidence type="ECO:0000313" key="2">
    <source>
        <dbReference type="Proteomes" id="UP000621560"/>
    </source>
</evidence>
<gene>
    <name evidence="1" type="ORF">IDH44_04400</name>
</gene>
<sequence>MQFHDALFNWLQIELVARARPQDAPAADTRDFFRDMLREDHGVVDLHLAHAAGEDWIDVQGEQQAGPFARRYPREQAEQLLHDINANPKYNEMPGESHE</sequence>
<accession>A0A927BPN9</accession>
<reference evidence="1" key="1">
    <citation type="submission" date="2020-09" db="EMBL/GenBank/DDBJ databases">
        <title>A novel bacterium of genus Paenibacillus, isolated from South China Sea.</title>
        <authorList>
            <person name="Huang H."/>
            <person name="Mo K."/>
            <person name="Hu Y."/>
        </authorList>
    </citation>
    <scope>NUCLEOTIDE SEQUENCE</scope>
    <source>
        <strain evidence="1">IB182496</strain>
    </source>
</reference>
<organism evidence="1 2">
    <name type="scientific">Paenibacillus sabuli</name>
    <dbReference type="NCBI Taxonomy" id="2772509"/>
    <lineage>
        <taxon>Bacteria</taxon>
        <taxon>Bacillati</taxon>
        <taxon>Bacillota</taxon>
        <taxon>Bacilli</taxon>
        <taxon>Bacillales</taxon>
        <taxon>Paenibacillaceae</taxon>
        <taxon>Paenibacillus</taxon>
    </lineage>
</organism>
<dbReference type="EMBL" id="JACXIZ010000011">
    <property type="protein sequence ID" value="MBD2844421.1"/>
    <property type="molecule type" value="Genomic_DNA"/>
</dbReference>
<dbReference type="Proteomes" id="UP000621560">
    <property type="component" value="Unassembled WGS sequence"/>
</dbReference>
<dbReference type="AlphaFoldDB" id="A0A927BPN9"/>
<comment type="caution">
    <text evidence="1">The sequence shown here is derived from an EMBL/GenBank/DDBJ whole genome shotgun (WGS) entry which is preliminary data.</text>
</comment>
<evidence type="ECO:0000313" key="1">
    <source>
        <dbReference type="EMBL" id="MBD2844421.1"/>
    </source>
</evidence>
<proteinExistence type="predicted"/>
<dbReference type="RefSeq" id="WP_190915095.1">
    <property type="nucleotide sequence ID" value="NZ_JACXIZ010000011.1"/>
</dbReference>
<protein>
    <submittedName>
        <fullName evidence="1">Uncharacterized protein</fullName>
    </submittedName>
</protein>